<dbReference type="Pfam" id="PF21522">
    <property type="entry name" value="MreB-like_C"/>
    <property type="match status" value="1"/>
</dbReference>
<dbReference type="AlphaFoldDB" id="A0A6S7BIY4"/>
<dbReference type="InterPro" id="IPR043129">
    <property type="entry name" value="ATPase_NBD"/>
</dbReference>
<sequence length="328" mass="36086">MKIVVVVDVGAWAVKVLVAADGRIIKKFQFPSAVGLETNGALSTFRSGNEEIIEVRPKIDGTTYRVSLRQNQQVADHSRPTPGDDFQISRAHDALLAAALHAAEVPHIDVLVIGTPVHTYLKHAENLKKWSGTVDFGLGKRILVVKTLVLPQPYGSLLAGKNERVIEREEHINHIILDVGHYSTDVLTTKGGLAVNDDRSFGIGFGTAVVYQKIADMIASDLRLPVTDLDRIEYSIRSRSQYIAHSRHFDLNGEYLQRVQAHIEVIVSDLYGRIKTTEDISSVLLTGGGSGIFERAVRKIFRSTRVCIISDPIHANARGYLIAGHSSL</sequence>
<dbReference type="InterPro" id="IPR049067">
    <property type="entry name" value="MreB-like_C"/>
</dbReference>
<evidence type="ECO:0000313" key="4">
    <source>
        <dbReference type="Proteomes" id="UP000494365"/>
    </source>
</evidence>
<protein>
    <submittedName>
        <fullName evidence="3">Uncharacterized protein</fullName>
    </submittedName>
</protein>
<dbReference type="InterPro" id="IPR040607">
    <property type="entry name" value="ALP_N"/>
</dbReference>
<dbReference type="EMBL" id="CADIKK010000031">
    <property type="protein sequence ID" value="CAB3801820.1"/>
    <property type="molecule type" value="Genomic_DNA"/>
</dbReference>
<dbReference type="SUPFAM" id="SSF53067">
    <property type="entry name" value="Actin-like ATPase domain"/>
    <property type="match status" value="2"/>
</dbReference>
<evidence type="ECO:0000259" key="1">
    <source>
        <dbReference type="Pfam" id="PF17989"/>
    </source>
</evidence>
<keyword evidence="4" id="KW-1185">Reference proteome</keyword>
<accession>A0A6S7BIY4</accession>
<feature type="domain" description="Actin homologue MreB-like C-terminal" evidence="2">
    <location>
        <begin position="176"/>
        <end position="297"/>
    </location>
</feature>
<evidence type="ECO:0000259" key="2">
    <source>
        <dbReference type="Pfam" id="PF21522"/>
    </source>
</evidence>
<dbReference type="Proteomes" id="UP000494365">
    <property type="component" value="Unassembled WGS sequence"/>
</dbReference>
<gene>
    <name evidence="3" type="ORF">LMG28614_05501</name>
</gene>
<organism evidence="3 4">
    <name type="scientific">Paraburkholderia ultramafica</name>
    <dbReference type="NCBI Taxonomy" id="1544867"/>
    <lineage>
        <taxon>Bacteria</taxon>
        <taxon>Pseudomonadati</taxon>
        <taxon>Pseudomonadota</taxon>
        <taxon>Betaproteobacteria</taxon>
        <taxon>Burkholderiales</taxon>
        <taxon>Burkholderiaceae</taxon>
        <taxon>Paraburkholderia</taxon>
    </lineage>
</organism>
<dbReference type="RefSeq" id="WP_175152521.1">
    <property type="nucleotide sequence ID" value="NZ_CADIKK010000031.1"/>
</dbReference>
<dbReference type="Gene3D" id="3.30.420.40">
    <property type="match status" value="2"/>
</dbReference>
<feature type="domain" description="Actin-like protein N-terminal" evidence="1">
    <location>
        <begin position="7"/>
        <end position="155"/>
    </location>
</feature>
<proteinExistence type="predicted"/>
<evidence type="ECO:0000313" key="3">
    <source>
        <dbReference type="EMBL" id="CAB3801820.1"/>
    </source>
</evidence>
<name>A0A6S7BIY4_9BURK</name>
<dbReference type="Pfam" id="PF17989">
    <property type="entry name" value="ALP_N"/>
    <property type="match status" value="1"/>
</dbReference>
<reference evidence="3 4" key="1">
    <citation type="submission" date="2020-04" db="EMBL/GenBank/DDBJ databases">
        <authorList>
            <person name="De Canck E."/>
        </authorList>
    </citation>
    <scope>NUCLEOTIDE SEQUENCE [LARGE SCALE GENOMIC DNA]</scope>
    <source>
        <strain evidence="3 4">LMG 28614</strain>
    </source>
</reference>